<dbReference type="InterPro" id="IPR052718">
    <property type="entry name" value="NmrA-type_oxidoreductase"/>
</dbReference>
<name>A0A0N9N6X3_9ACTN</name>
<dbReference type="PATRIC" id="fig|1136941.3.peg.596"/>
<dbReference type="STRING" id="1136941.ACH46_02960"/>
<evidence type="ECO:0000259" key="1">
    <source>
        <dbReference type="Pfam" id="PF05368"/>
    </source>
</evidence>
<dbReference type="PANTHER" id="PTHR47129">
    <property type="entry name" value="QUINONE OXIDOREDUCTASE 2"/>
    <property type="match status" value="1"/>
</dbReference>
<dbReference type="InterPro" id="IPR036291">
    <property type="entry name" value="NAD(P)-bd_dom_sf"/>
</dbReference>
<reference evidence="3" key="1">
    <citation type="submission" date="2015-06" db="EMBL/GenBank/DDBJ databases">
        <title>Complete genome sequence and metabolic analysis of phthalate degradation pathway in Gordonia sp. QH-11.</title>
        <authorList>
            <person name="Jin D."/>
            <person name="Kong X."/>
            <person name="Bai Z."/>
        </authorList>
    </citation>
    <scope>NUCLEOTIDE SEQUENCE [LARGE SCALE GENOMIC DNA]</scope>
    <source>
        <strain evidence="3">QH-11</strain>
    </source>
</reference>
<organism evidence="2 3">
    <name type="scientific">Gordonia phthalatica</name>
    <dbReference type="NCBI Taxonomy" id="1136941"/>
    <lineage>
        <taxon>Bacteria</taxon>
        <taxon>Bacillati</taxon>
        <taxon>Actinomycetota</taxon>
        <taxon>Actinomycetes</taxon>
        <taxon>Mycobacteriales</taxon>
        <taxon>Gordoniaceae</taxon>
        <taxon>Gordonia</taxon>
    </lineage>
</organism>
<dbReference type="PANTHER" id="PTHR47129:SF1">
    <property type="entry name" value="NMRA-LIKE DOMAIN-CONTAINING PROTEIN"/>
    <property type="match status" value="1"/>
</dbReference>
<dbReference type="SUPFAM" id="SSF51735">
    <property type="entry name" value="NAD(P)-binding Rossmann-fold domains"/>
    <property type="match status" value="1"/>
</dbReference>
<feature type="domain" description="NmrA-like" evidence="1">
    <location>
        <begin position="5"/>
        <end position="241"/>
    </location>
</feature>
<dbReference type="RefSeq" id="WP_062391608.1">
    <property type="nucleotide sequence ID" value="NZ_CP011853.1"/>
</dbReference>
<evidence type="ECO:0000313" key="2">
    <source>
        <dbReference type="EMBL" id="ALG83652.1"/>
    </source>
</evidence>
<protein>
    <submittedName>
        <fullName evidence="2">Quinone oxidoreductase</fullName>
    </submittedName>
</protein>
<dbReference type="Gene3D" id="3.90.25.10">
    <property type="entry name" value="UDP-galactose 4-epimerase, domain 1"/>
    <property type="match status" value="1"/>
</dbReference>
<dbReference type="EMBL" id="CP011853">
    <property type="protein sequence ID" value="ALG83652.1"/>
    <property type="molecule type" value="Genomic_DNA"/>
</dbReference>
<accession>A0A0N9N6X3</accession>
<dbReference type="Gene3D" id="3.40.50.720">
    <property type="entry name" value="NAD(P)-binding Rossmann-like Domain"/>
    <property type="match status" value="1"/>
</dbReference>
<evidence type="ECO:0000313" key="3">
    <source>
        <dbReference type="Proteomes" id="UP000063789"/>
    </source>
</evidence>
<dbReference type="KEGG" id="goq:ACH46_02960"/>
<dbReference type="InterPro" id="IPR008030">
    <property type="entry name" value="NmrA-like"/>
</dbReference>
<dbReference type="Pfam" id="PF05368">
    <property type="entry name" value="NmrA"/>
    <property type="match status" value="1"/>
</dbReference>
<dbReference type="AlphaFoldDB" id="A0A0N9N6X3"/>
<keyword evidence="3" id="KW-1185">Reference proteome</keyword>
<sequence length="285" mass="28434">MTTYAVTGATGGLGGAAVNALIARGVAPSEIVAVVRDEAKADALKAAGVTVRVADYGDPAALGAAFAGVDRLLLVSGPEVGRRLPQHTNVIESAKAAGVGLLAYTSILRADKSPLALAEEHVATEKLLAESGLTTVLLRNGWYSENYTQSLAPALESGVFAGSAGTGVVAPAARADYADAAAAALLIDEPAAVYELAGDEHLTYADIAATFAAVSGKPVAYQDLPEAEYAKILEGAGVPGPFAAILADSDAGVANGALDSTSSALADLRGTSSTPFAEVVKAALA</sequence>
<dbReference type="OrthoDB" id="5510591at2"/>
<gene>
    <name evidence="2" type="ORF">ACH46_02960</name>
</gene>
<reference evidence="2 3" key="2">
    <citation type="journal article" date="2017" name="Int. J. Syst. Evol. Microbiol.">
        <title>Gordonia phthalatica sp. nov., a di-n-butyl phthalate-degrading bacterium isolated from activated sludge.</title>
        <authorList>
            <person name="Jin D."/>
            <person name="Kong X."/>
            <person name="Jia M."/>
            <person name="Yu X."/>
            <person name="Wang X."/>
            <person name="Zhuang X."/>
            <person name="Deng Y."/>
            <person name="Bai Z."/>
        </authorList>
    </citation>
    <scope>NUCLEOTIDE SEQUENCE [LARGE SCALE GENOMIC DNA]</scope>
    <source>
        <strain evidence="2 3">QH-11</strain>
    </source>
</reference>
<dbReference type="Proteomes" id="UP000063789">
    <property type="component" value="Chromosome"/>
</dbReference>
<proteinExistence type="predicted"/>